<dbReference type="Pfam" id="PF01406">
    <property type="entry name" value="tRNA-synt_1e"/>
    <property type="match status" value="1"/>
</dbReference>
<evidence type="ECO:0000259" key="11">
    <source>
        <dbReference type="Pfam" id="PF01406"/>
    </source>
</evidence>
<dbReference type="GO" id="GO:0005829">
    <property type="term" value="C:cytosol"/>
    <property type="evidence" value="ECO:0007669"/>
    <property type="project" value="TreeGrafter"/>
</dbReference>
<dbReference type="InterPro" id="IPR032678">
    <property type="entry name" value="tRNA-synt_1_cat_dom"/>
</dbReference>
<dbReference type="SUPFAM" id="SSF47323">
    <property type="entry name" value="Anticodon-binding domain of a subclass of class I aminoacyl-tRNA synthetases"/>
    <property type="match status" value="1"/>
</dbReference>
<dbReference type="AlphaFoldDB" id="A0A1M6VKI9"/>
<sequence>MTNHPIKLRNSLTRTKEPEPFVPLDWLNDDIPPEQKMVRMYVCGPTVYDRAHLGNARPVVVFDVLYRLLRHVYGPDHVTYARNFTDVDDKINARAAESGRSIGEITAETTQWFLDDMGALGALEPNFMPRATQYIPQMVAMIEDLIAKGHAYAAEGHVLFAVDSYKKYGALSGRTVDDMIAGARVEVAPYKRNPMDFVLWKPSSEDQPGWDSPWGRGRPGWHIECSAMAYELLGESFDIHGGGNDLMFPHHENEIAQSCCAHPEGGFAQVWMHNEMLQVEGKKMSKSLGNFFTVHDLLEQGVPGEVIRFVFLSTHYRKPMDWTAEKAREAERTLRKWRLQTKGVAYDPSDECVSDAIADDLNLPEAIMRMHSLSKQDEVAALKASAEFLGLLGDDLGKWAEETGIQLKGVKIIKDIRVEQGVDCVEPVLSKWQTLRKEKRFDEADLLKAQLNELGIQVRITPDGPEADVTVPFDPAKLEALK</sequence>
<dbReference type="InterPro" id="IPR024909">
    <property type="entry name" value="Cys-tRNA/MSH_ligase"/>
</dbReference>
<keyword evidence="10" id="KW-0963">Cytoplasm</keyword>
<feature type="binding site" evidence="10">
    <location>
        <position position="225"/>
    </location>
    <ligand>
        <name>Zn(2+)</name>
        <dbReference type="ChEBI" id="CHEBI:29105"/>
    </ligand>
</feature>
<protein>
    <recommendedName>
        <fullName evidence="10">Cysteine--tRNA ligase</fullName>
        <ecNumber evidence="10">6.1.1.16</ecNumber>
    </recommendedName>
    <alternativeName>
        <fullName evidence="10">Cysteinyl-tRNA synthetase</fullName>
        <shortName evidence="10">CysRS</shortName>
    </alternativeName>
</protein>
<keyword evidence="8 10" id="KW-0648">Protein biosynthesis</keyword>
<proteinExistence type="inferred from homology"/>
<keyword evidence="4 10" id="KW-0479">Metal-binding</keyword>
<evidence type="ECO:0000313" key="12">
    <source>
        <dbReference type="EMBL" id="SHK81978.1"/>
    </source>
</evidence>
<comment type="subcellular location">
    <subcellularLocation>
        <location evidence="10">Cytoplasm</location>
    </subcellularLocation>
</comment>
<feature type="binding site" evidence="10">
    <location>
        <position position="286"/>
    </location>
    <ligand>
        <name>ATP</name>
        <dbReference type="ChEBI" id="CHEBI:30616"/>
    </ligand>
</feature>
<dbReference type="SUPFAM" id="SSF52374">
    <property type="entry name" value="Nucleotidylyl transferase"/>
    <property type="match status" value="1"/>
</dbReference>
<feature type="short sequence motif" description="'HIGH' region" evidence="10">
    <location>
        <begin position="45"/>
        <end position="55"/>
    </location>
</feature>
<feature type="domain" description="tRNA synthetases class I catalytic" evidence="11">
    <location>
        <begin position="34"/>
        <end position="330"/>
    </location>
</feature>
<dbReference type="CDD" id="cd00672">
    <property type="entry name" value="CysRS_core"/>
    <property type="match status" value="1"/>
</dbReference>
<dbReference type="GO" id="GO:0006423">
    <property type="term" value="P:cysteinyl-tRNA aminoacylation"/>
    <property type="evidence" value="ECO:0007669"/>
    <property type="project" value="UniProtKB-UniRule"/>
</dbReference>
<dbReference type="HAMAP" id="MF_00041">
    <property type="entry name" value="Cys_tRNA_synth"/>
    <property type="match status" value="1"/>
</dbReference>
<evidence type="ECO:0000256" key="7">
    <source>
        <dbReference type="ARBA" id="ARBA00022840"/>
    </source>
</evidence>
<feature type="binding site" evidence="10">
    <location>
        <position position="254"/>
    </location>
    <ligand>
        <name>Zn(2+)</name>
        <dbReference type="ChEBI" id="CHEBI:29105"/>
    </ligand>
</feature>
<gene>
    <name evidence="10" type="primary">cysS</name>
    <name evidence="12" type="ORF">SAMN05444414_101370</name>
</gene>
<comment type="cofactor">
    <cofactor evidence="10">
        <name>Zn(2+)</name>
        <dbReference type="ChEBI" id="CHEBI:29105"/>
    </cofactor>
    <text evidence="10">Binds 1 zinc ion per subunit.</text>
</comment>
<dbReference type="GO" id="GO:0008270">
    <property type="term" value="F:zinc ion binding"/>
    <property type="evidence" value="ECO:0007669"/>
    <property type="project" value="UniProtKB-UniRule"/>
</dbReference>
<evidence type="ECO:0000313" key="13">
    <source>
        <dbReference type="Proteomes" id="UP000184191"/>
    </source>
</evidence>
<name>A0A1M6VKI9_9RHOB</name>
<dbReference type="GO" id="GO:0004817">
    <property type="term" value="F:cysteine-tRNA ligase activity"/>
    <property type="evidence" value="ECO:0007669"/>
    <property type="project" value="UniProtKB-UniRule"/>
</dbReference>
<comment type="subunit">
    <text evidence="2 10">Monomer.</text>
</comment>
<comment type="similarity">
    <text evidence="1 10">Belongs to the class-I aminoacyl-tRNA synthetase family.</text>
</comment>
<dbReference type="Gene3D" id="3.40.50.620">
    <property type="entry name" value="HUPs"/>
    <property type="match status" value="1"/>
</dbReference>
<dbReference type="InterPro" id="IPR014729">
    <property type="entry name" value="Rossmann-like_a/b/a_fold"/>
</dbReference>
<keyword evidence="6 10" id="KW-0862">Zinc</keyword>
<evidence type="ECO:0000256" key="5">
    <source>
        <dbReference type="ARBA" id="ARBA00022741"/>
    </source>
</evidence>
<dbReference type="EC" id="6.1.1.16" evidence="10"/>
<evidence type="ECO:0000256" key="10">
    <source>
        <dbReference type="HAMAP-Rule" id="MF_00041"/>
    </source>
</evidence>
<dbReference type="OrthoDB" id="9815130at2"/>
<evidence type="ECO:0000256" key="9">
    <source>
        <dbReference type="ARBA" id="ARBA00023146"/>
    </source>
</evidence>
<dbReference type="NCBIfam" id="TIGR00435">
    <property type="entry name" value="cysS"/>
    <property type="match status" value="1"/>
</dbReference>
<evidence type="ECO:0000256" key="4">
    <source>
        <dbReference type="ARBA" id="ARBA00022723"/>
    </source>
</evidence>
<comment type="catalytic activity">
    <reaction evidence="10">
        <text>tRNA(Cys) + L-cysteine + ATP = L-cysteinyl-tRNA(Cys) + AMP + diphosphate</text>
        <dbReference type="Rhea" id="RHEA:17773"/>
        <dbReference type="Rhea" id="RHEA-COMP:9661"/>
        <dbReference type="Rhea" id="RHEA-COMP:9679"/>
        <dbReference type="ChEBI" id="CHEBI:30616"/>
        <dbReference type="ChEBI" id="CHEBI:33019"/>
        <dbReference type="ChEBI" id="CHEBI:35235"/>
        <dbReference type="ChEBI" id="CHEBI:78442"/>
        <dbReference type="ChEBI" id="CHEBI:78517"/>
        <dbReference type="ChEBI" id="CHEBI:456215"/>
        <dbReference type="EC" id="6.1.1.16"/>
    </reaction>
</comment>
<dbReference type="PRINTS" id="PR00983">
    <property type="entry name" value="TRNASYNTHCYS"/>
</dbReference>
<reference evidence="13" key="1">
    <citation type="submission" date="2016-11" db="EMBL/GenBank/DDBJ databases">
        <authorList>
            <person name="Varghese N."/>
            <person name="Submissions S."/>
        </authorList>
    </citation>
    <scope>NUCLEOTIDE SEQUENCE [LARGE SCALE GENOMIC DNA]</scope>
    <source>
        <strain evidence="13">DSM 29327</strain>
    </source>
</reference>
<evidence type="ECO:0000256" key="6">
    <source>
        <dbReference type="ARBA" id="ARBA00022833"/>
    </source>
</evidence>
<feature type="binding site" evidence="10">
    <location>
        <position position="43"/>
    </location>
    <ligand>
        <name>Zn(2+)</name>
        <dbReference type="ChEBI" id="CHEBI:29105"/>
    </ligand>
</feature>
<accession>A0A1M6VKI9</accession>
<dbReference type="PANTHER" id="PTHR10890">
    <property type="entry name" value="CYSTEINYL-TRNA SYNTHETASE"/>
    <property type="match status" value="1"/>
</dbReference>
<dbReference type="Proteomes" id="UP000184191">
    <property type="component" value="Unassembled WGS sequence"/>
</dbReference>
<organism evidence="12 13">
    <name type="scientific">Roseovarius marisflavi</name>
    <dbReference type="NCBI Taxonomy" id="1054996"/>
    <lineage>
        <taxon>Bacteria</taxon>
        <taxon>Pseudomonadati</taxon>
        <taxon>Pseudomonadota</taxon>
        <taxon>Alphaproteobacteria</taxon>
        <taxon>Rhodobacterales</taxon>
        <taxon>Roseobacteraceae</taxon>
        <taxon>Roseovarius</taxon>
    </lineage>
</organism>
<keyword evidence="5 10" id="KW-0547">Nucleotide-binding</keyword>
<evidence type="ECO:0000256" key="3">
    <source>
        <dbReference type="ARBA" id="ARBA00022598"/>
    </source>
</evidence>
<keyword evidence="13" id="KW-1185">Reference proteome</keyword>
<dbReference type="InterPro" id="IPR015803">
    <property type="entry name" value="Cys-tRNA-ligase"/>
</dbReference>
<dbReference type="PANTHER" id="PTHR10890:SF3">
    <property type="entry name" value="CYSTEINE--TRNA LIGASE, CYTOPLASMIC"/>
    <property type="match status" value="1"/>
</dbReference>
<dbReference type="Gene3D" id="1.20.120.1910">
    <property type="entry name" value="Cysteine-tRNA ligase, C-terminal anti-codon recognition domain"/>
    <property type="match status" value="1"/>
</dbReference>
<evidence type="ECO:0000256" key="2">
    <source>
        <dbReference type="ARBA" id="ARBA00011245"/>
    </source>
</evidence>
<keyword evidence="7 10" id="KW-0067">ATP-binding</keyword>
<evidence type="ECO:0000256" key="1">
    <source>
        <dbReference type="ARBA" id="ARBA00005594"/>
    </source>
</evidence>
<feature type="short sequence motif" description="'KMSKS' region" evidence="10">
    <location>
        <begin position="283"/>
        <end position="287"/>
    </location>
</feature>
<dbReference type="GO" id="GO:0005524">
    <property type="term" value="F:ATP binding"/>
    <property type="evidence" value="ECO:0007669"/>
    <property type="project" value="UniProtKB-UniRule"/>
</dbReference>
<dbReference type="STRING" id="1054996.SAMN05444414_101370"/>
<evidence type="ECO:0000256" key="8">
    <source>
        <dbReference type="ARBA" id="ARBA00022917"/>
    </source>
</evidence>
<feature type="binding site" evidence="10">
    <location>
        <position position="250"/>
    </location>
    <ligand>
        <name>Zn(2+)</name>
        <dbReference type="ChEBI" id="CHEBI:29105"/>
    </ligand>
</feature>
<dbReference type="InterPro" id="IPR009080">
    <property type="entry name" value="tRNAsynth_Ia_anticodon-bd"/>
</dbReference>
<dbReference type="RefSeq" id="WP_084732723.1">
    <property type="nucleotide sequence ID" value="NZ_FRBN01000001.1"/>
</dbReference>
<dbReference type="EMBL" id="FRBN01000001">
    <property type="protein sequence ID" value="SHK81978.1"/>
    <property type="molecule type" value="Genomic_DNA"/>
</dbReference>
<keyword evidence="9 10" id="KW-0030">Aminoacyl-tRNA synthetase</keyword>
<keyword evidence="3 10" id="KW-0436">Ligase</keyword>